<dbReference type="Gene3D" id="1.25.10.10">
    <property type="entry name" value="Leucine-rich Repeat Variant"/>
    <property type="match status" value="1"/>
</dbReference>
<keyword evidence="3" id="KW-0813">Transport</keyword>
<evidence type="ECO:0000313" key="10">
    <source>
        <dbReference type="Proteomes" id="UP001061958"/>
    </source>
</evidence>
<evidence type="ECO:0000256" key="7">
    <source>
        <dbReference type="SAM" id="Coils"/>
    </source>
</evidence>
<comment type="similarity">
    <text evidence="2">Belongs to the importin beta family. Importin beta-1 subfamily.</text>
</comment>
<dbReference type="SMART" id="SM00913">
    <property type="entry name" value="IBN_N"/>
    <property type="match status" value="1"/>
</dbReference>
<dbReference type="InterPro" id="IPR001494">
    <property type="entry name" value="Importin-beta_N"/>
</dbReference>
<dbReference type="AlphaFoldDB" id="A0A9C7PRT3"/>
<evidence type="ECO:0000256" key="4">
    <source>
        <dbReference type="ARBA" id="ARBA00022490"/>
    </source>
</evidence>
<dbReference type="PROSITE" id="PS50166">
    <property type="entry name" value="IMPORTIN_B_NT"/>
    <property type="match status" value="1"/>
</dbReference>
<evidence type="ECO:0000259" key="8">
    <source>
        <dbReference type="PROSITE" id="PS50166"/>
    </source>
</evidence>
<reference evidence="9" key="2">
    <citation type="submission" date="2022-01" db="EMBL/GenBank/DDBJ databases">
        <authorList>
            <person name="Hirooka S."/>
            <person name="Miyagishima S.Y."/>
        </authorList>
    </citation>
    <scope>NUCLEOTIDE SEQUENCE</scope>
    <source>
        <strain evidence="9">NBRC 102759</strain>
    </source>
</reference>
<dbReference type="InterPro" id="IPR016024">
    <property type="entry name" value="ARM-type_fold"/>
</dbReference>
<keyword evidence="7" id="KW-0175">Coiled coil</keyword>
<evidence type="ECO:0000256" key="3">
    <source>
        <dbReference type="ARBA" id="ARBA00022448"/>
    </source>
</evidence>
<reference evidence="9" key="1">
    <citation type="journal article" date="2022" name="Proc. Natl. Acad. Sci. U.S.A.">
        <title>Life cycle and functional genomics of the unicellular red alga Galdieria for elucidating algal and plant evolution and industrial use.</title>
        <authorList>
            <person name="Hirooka S."/>
            <person name="Itabashi T."/>
            <person name="Ichinose T.M."/>
            <person name="Onuma R."/>
            <person name="Fujiwara T."/>
            <person name="Yamashita S."/>
            <person name="Jong L.W."/>
            <person name="Tomita R."/>
            <person name="Iwane A.H."/>
            <person name="Miyagishima S.Y."/>
        </authorList>
    </citation>
    <scope>NUCLEOTIDE SEQUENCE</scope>
    <source>
        <strain evidence="9">NBRC 102759</strain>
    </source>
</reference>
<dbReference type="GO" id="GO:0006606">
    <property type="term" value="P:protein import into nucleus"/>
    <property type="evidence" value="ECO:0007669"/>
    <property type="project" value="InterPro"/>
</dbReference>
<sequence>MDVTQLLLNAQSADFHLRYEAEQSLKQLEENNFPTFAASLAAELANQNKPPPVRQLAGLVLKNKFDARSIIRREELAKRWAAVEDNESRNKVKALLLQTLASEVQEARHTAAQVIAALALIELPLGLWNELVESLLGYVVNQNSSDELRESSIMTLGYMCETAAQNGEMDILSQRSSQILTAVVRGIEEPEEKSNIRFAAISALVNAIDFAKANFESETERTYIMNTVCKVASVSDERIRMVAFECFVKIAEYYYSHLDAYMNILFQLTVNAITNDVESVALQAIEFWTTISEEEIYRNQEAEELNKKSSSMNYIVQALPYLCPVLLRCLLLQEEEQDEDSWNRATASGTCLTLVAQASKDAVVPFVIQFVQEHIGNDSDWRSREAATLAFGCILEPDGPSPQGLEPLVTEAVPILLNLLTRDSNVIVRDTSAWTLGRVCSLSKEATKRYLQPLTEAAFNALERDEPRVASNAAWIFLNIAESFEEDHDKLNNELDIYVEKIMSSLFHAAAREDASEHHLQVSSYEAFASLVHSVSISCQSLIFQSIPLLLSRLEATFQMEANNTEARNEQAETQGLICASLQAIIQRLRHDVAEYSDRMMQAFLFVLSSGSSSSEHEDALLAIGSLADALGEDFNKYMSHFAPFLSVSLRNWDQVDLCKVAVGVVSDICRSLELGILPYADDIVMYLLGALSSPELDRTVKPPIITCFGDIALAISGKFERYFSHVMPILQQAAQASLAVHVTEDDFDTQDWILELRESILQTCTSIIQGLKTDNRQDLIISGRHSEWILQFCERVIQDKLCCTEKLIAAVVGVVGDIASALESLRPTLKQLPWIQQMIDQCSKSPDKDIQNVAVWAKGIVY</sequence>
<dbReference type="EMBL" id="BQMJ01000009">
    <property type="protein sequence ID" value="GJQ09478.1"/>
    <property type="molecule type" value="Genomic_DNA"/>
</dbReference>
<evidence type="ECO:0000256" key="1">
    <source>
        <dbReference type="ARBA" id="ARBA00004496"/>
    </source>
</evidence>
<evidence type="ECO:0000256" key="5">
    <source>
        <dbReference type="ARBA" id="ARBA00022737"/>
    </source>
</evidence>
<dbReference type="GO" id="GO:0031267">
    <property type="term" value="F:small GTPase binding"/>
    <property type="evidence" value="ECO:0007669"/>
    <property type="project" value="InterPro"/>
</dbReference>
<comment type="subcellular location">
    <subcellularLocation>
        <location evidence="1">Cytoplasm</location>
    </subcellularLocation>
</comment>
<dbReference type="InterPro" id="IPR011989">
    <property type="entry name" value="ARM-like"/>
</dbReference>
<keyword evidence="6" id="KW-0653">Protein transport</keyword>
<dbReference type="InterPro" id="IPR058584">
    <property type="entry name" value="IMB1_TNPO1-like_TPR"/>
</dbReference>
<dbReference type="SUPFAM" id="SSF48371">
    <property type="entry name" value="ARM repeat"/>
    <property type="match status" value="1"/>
</dbReference>
<proteinExistence type="inferred from homology"/>
<protein>
    <recommendedName>
        <fullName evidence="8">Importin N-terminal domain-containing protein</fullName>
    </recommendedName>
</protein>
<evidence type="ECO:0000256" key="6">
    <source>
        <dbReference type="ARBA" id="ARBA00022927"/>
    </source>
</evidence>
<keyword evidence="5" id="KW-0677">Repeat</keyword>
<keyword evidence="10" id="KW-1185">Reference proteome</keyword>
<accession>A0A9C7PRT3</accession>
<name>A0A9C7PRT3_9RHOD</name>
<dbReference type="OrthoDB" id="10263328at2759"/>
<keyword evidence="4" id="KW-0963">Cytoplasm</keyword>
<comment type="caution">
    <text evidence="9">The sequence shown here is derived from an EMBL/GenBank/DDBJ whole genome shotgun (WGS) entry which is preliminary data.</text>
</comment>
<gene>
    <name evidence="9" type="ORF">GpartN1_g1269.t1</name>
</gene>
<feature type="coiled-coil region" evidence="7">
    <location>
        <begin position="555"/>
        <end position="599"/>
    </location>
</feature>
<dbReference type="InterPro" id="IPR040122">
    <property type="entry name" value="Importin_beta"/>
</dbReference>
<dbReference type="Pfam" id="PF25574">
    <property type="entry name" value="TPR_IMB1"/>
    <property type="match status" value="1"/>
</dbReference>
<dbReference type="Pfam" id="PF13513">
    <property type="entry name" value="HEAT_EZ"/>
    <property type="match status" value="1"/>
</dbReference>
<dbReference type="PANTHER" id="PTHR10527">
    <property type="entry name" value="IMPORTIN BETA"/>
    <property type="match status" value="1"/>
</dbReference>
<dbReference type="FunFam" id="1.25.10.10:FF:000027">
    <property type="entry name" value="Importin subunit beta-1"/>
    <property type="match status" value="1"/>
</dbReference>
<organism evidence="9 10">
    <name type="scientific">Galdieria partita</name>
    <dbReference type="NCBI Taxonomy" id="83374"/>
    <lineage>
        <taxon>Eukaryota</taxon>
        <taxon>Rhodophyta</taxon>
        <taxon>Bangiophyceae</taxon>
        <taxon>Galdieriales</taxon>
        <taxon>Galdieriaceae</taxon>
        <taxon>Galdieria</taxon>
    </lineage>
</organism>
<dbReference type="GO" id="GO:0005737">
    <property type="term" value="C:cytoplasm"/>
    <property type="evidence" value="ECO:0007669"/>
    <property type="project" value="UniProtKB-SubCell"/>
</dbReference>
<evidence type="ECO:0000313" key="9">
    <source>
        <dbReference type="EMBL" id="GJQ09478.1"/>
    </source>
</evidence>
<evidence type="ECO:0000256" key="2">
    <source>
        <dbReference type="ARBA" id="ARBA00010907"/>
    </source>
</evidence>
<dbReference type="Proteomes" id="UP001061958">
    <property type="component" value="Unassembled WGS sequence"/>
</dbReference>
<dbReference type="Pfam" id="PF03810">
    <property type="entry name" value="IBN_N"/>
    <property type="match status" value="1"/>
</dbReference>
<feature type="domain" description="Importin N-terminal" evidence="8">
    <location>
        <begin position="21"/>
        <end position="102"/>
    </location>
</feature>